<evidence type="ECO:0000313" key="2">
    <source>
        <dbReference type="EMBL" id="SPO24900.1"/>
    </source>
</evidence>
<accession>A0A5C3E488</accession>
<dbReference type="OrthoDB" id="120976at2759"/>
<dbReference type="AlphaFoldDB" id="A0A5C3E488"/>
<dbReference type="Gene3D" id="3.80.10.10">
    <property type="entry name" value="Ribonuclease Inhibitor"/>
    <property type="match status" value="1"/>
</dbReference>
<sequence length="655" mass="74034">MDEYEDHEELDDWNDADDYEDDNDRYWGYDEDDVLPDDDRLDEMAEYIGLSTTRDHPRLPYGTLRVMEDDEHVMISKVLSDIKDTKGRHHQLDLSFAYLGDKSMEKVFETLRDGLEVTSEEEQPVNACKNDGEEPLAQREWLQLVAPLSRTLKLHHKPSYDNFRLLELDRNDLTASFLPVLCKFLTDNLTLHTLSLKGNRLDNDPEGFSNFARALGRSGLRHLCLSSNPIMHESLTAFFDCLPPEGTALECLELSNVLTDELSDTVTPEDDAFIAAKAAASYIADSQRCRGIHTLLLNGNGFCARGVRTIVSALIGSSACIALDEDEGAEASQIRQLQRDPLFVTISREKLRRPNRSLEVLELSGNVPQGWKQEDPQKELEKFDDMRKRYASIPLADIEAIVSYLDIRARRMRMQSSDTTDEAVPLEVSRHLSTIEVTLDEWESDFQEAAEFGAGLSASNWQALKKARLDANKADGERCRRAALALLRVARVLGCRVKAAPVTSLESSRSNKDSSDFRFFDLPPELRLLVLRLLDEDDSLSAHQFSNVISFACDPSTIGYGEVEYDWSQILKSNDGIAAGLENSASATLPAERWSWSECFQLRAPPRDWDADLLDASDEYDMLRPRSSEQSWQYSTEKPGMYAFLESTLTQRAEA</sequence>
<feature type="region of interest" description="Disordered" evidence="1">
    <location>
        <begin position="1"/>
        <end position="26"/>
    </location>
</feature>
<evidence type="ECO:0000256" key="1">
    <source>
        <dbReference type="SAM" id="MobiDB-lite"/>
    </source>
</evidence>
<dbReference type="Proteomes" id="UP000324022">
    <property type="component" value="Unassembled WGS sequence"/>
</dbReference>
<gene>
    <name evidence="2" type="ORF">UTRI_01405_B</name>
</gene>
<organism evidence="2 3">
    <name type="scientific">Ustilago trichophora</name>
    <dbReference type="NCBI Taxonomy" id="86804"/>
    <lineage>
        <taxon>Eukaryota</taxon>
        <taxon>Fungi</taxon>
        <taxon>Dikarya</taxon>
        <taxon>Basidiomycota</taxon>
        <taxon>Ustilaginomycotina</taxon>
        <taxon>Ustilaginomycetes</taxon>
        <taxon>Ustilaginales</taxon>
        <taxon>Ustilaginaceae</taxon>
        <taxon>Ustilago</taxon>
    </lineage>
</organism>
<dbReference type="EMBL" id="OOIN01000008">
    <property type="protein sequence ID" value="SPO24900.1"/>
    <property type="molecule type" value="Genomic_DNA"/>
</dbReference>
<keyword evidence="3" id="KW-1185">Reference proteome</keyword>
<protein>
    <submittedName>
        <fullName evidence="2">Related to conserved hypothetical Ustilaginaceae-specific protein</fullName>
    </submittedName>
</protein>
<name>A0A5C3E488_9BASI</name>
<dbReference type="InterPro" id="IPR032675">
    <property type="entry name" value="LRR_dom_sf"/>
</dbReference>
<evidence type="ECO:0000313" key="3">
    <source>
        <dbReference type="Proteomes" id="UP000324022"/>
    </source>
</evidence>
<proteinExistence type="predicted"/>
<reference evidence="2 3" key="1">
    <citation type="submission" date="2018-03" db="EMBL/GenBank/DDBJ databases">
        <authorList>
            <person name="Guldener U."/>
        </authorList>
    </citation>
    <scope>NUCLEOTIDE SEQUENCE [LARGE SCALE GENOMIC DNA]</scope>
    <source>
        <strain evidence="2 3">NBRC100155</strain>
    </source>
</reference>
<dbReference type="SUPFAM" id="SSF52047">
    <property type="entry name" value="RNI-like"/>
    <property type="match status" value="1"/>
</dbReference>